<sequence>MAWGFSAMAQELAPQFDLLAQRWQTSHIGVPAQVFDENQQEEIARIQKEAQHYQQTLLTAADRTTLWEDVPLDNADKVLLGENLRTSFRRLLVLARAYHLPGELFQQPETMQAIVSSLDFLTTYYYHPDAMEYGNWWPWEIGIPKLLNDVIALTYPHLSQQQITAYCAASRYFSPSATQSGISQGAKASTNPHRRISTGGNRTDMVQVVLVRGILDQNETEIRQALAALPDVMNIVTQGDGFYVDHSFIQHEDIPYSGTYGNVLLEGVGRVMALMAGSAWPVNDPRMKGIYTTLHKSFLPLIYRGQMMDMVSGRAISRVERQNHAEGHAVLASMLRFLPAAPESERQALAAAIKRELLADTTRDFLHAQPDLALYYQAKTLLNDPQITPADDPVDTVFYPAMDRLVQRTPNHAFALAWHSYRTGNFECMNDENRHGWLTGDGATYLYDADLTQYTDYWPVINPYRIAGTTTYLDRTLADCVNKKRIGSRVGKNRNTHIRWAGAATLNDVAVAGMQFFNFDDSLRAKKSWFLFSGKLVAIGSDIEGDEHQRIGTVADNRKLLSDGSNLLYLNGKSVDLKGKPLTQKLHSLHIAGNDKGADVGFWFPQQPEVLLEPAKTVTNWSVIGKSQQPVSGYTLSTTLLHKKALAGYQYVLLAGVSKQQLEAYLLAPDIQILQADHLAHAVFQPQTQQLALASWGEGKVQIAGVTTENALALVRQTQSEKSVFSVSDPTQLQSVVQMELSGSWKIIDDPQQRVHMQPGGQLSISTEGLRGQPYTFVLTKY</sequence>
<evidence type="ECO:0000259" key="6">
    <source>
        <dbReference type="Pfam" id="PF02884"/>
    </source>
</evidence>
<dbReference type="Pfam" id="PF02884">
    <property type="entry name" value="Lyase_8_C"/>
    <property type="match status" value="1"/>
</dbReference>
<evidence type="ECO:0000259" key="7">
    <source>
        <dbReference type="Pfam" id="PF08124"/>
    </source>
</evidence>
<dbReference type="InterPro" id="IPR011071">
    <property type="entry name" value="Lyase_8-like_C"/>
</dbReference>
<dbReference type="InterPro" id="IPR004103">
    <property type="entry name" value="Lyase_8_C"/>
</dbReference>
<feature type="active site" evidence="4">
    <location>
        <position position="260"/>
    </location>
</feature>
<dbReference type="InterPro" id="IPR012970">
    <property type="entry name" value="Lyase_8_alpha_N"/>
</dbReference>
<dbReference type="InterPro" id="IPR038970">
    <property type="entry name" value="Lyase_8"/>
</dbReference>
<reference evidence="8" key="1">
    <citation type="journal article" date="2015" name="Genome Announc.">
        <title>Complete Genome Sequence of Yersinia ruckeri Strain CSF007-82, Etiologic Agent of Red Mouth Disease in Salmonid Fish.</title>
        <authorList>
            <person name="Nelson M.C."/>
            <person name="LaPatra S.E."/>
            <person name="Welch T.J."/>
            <person name="Graf J."/>
        </authorList>
    </citation>
    <scope>NUCLEOTIDE SEQUENCE</scope>
    <source>
        <strain evidence="8">CSF007-82</strain>
    </source>
</reference>
<name>A0A085U2K0_YERRU</name>
<feature type="domain" description="Polysaccharide lyase family 8 C-terminal" evidence="6">
    <location>
        <begin position="673"/>
        <end position="737"/>
    </location>
</feature>
<dbReference type="SUPFAM" id="SSF74650">
    <property type="entry name" value="Galactose mutarotase-like"/>
    <property type="match status" value="1"/>
</dbReference>
<evidence type="ECO:0000256" key="4">
    <source>
        <dbReference type="PIRSR" id="PIRSR638970-1"/>
    </source>
</evidence>
<dbReference type="Pfam" id="PF02278">
    <property type="entry name" value="Lyase_8"/>
    <property type="match status" value="1"/>
</dbReference>
<dbReference type="InterPro" id="IPR003159">
    <property type="entry name" value="Lyase_8_central_dom"/>
</dbReference>
<proteinExistence type="inferred from homology"/>
<dbReference type="InterPro" id="IPR011013">
    <property type="entry name" value="Gal_mutarotase_sf_dom"/>
</dbReference>
<dbReference type="PANTHER" id="PTHR38481">
    <property type="entry name" value="HYALURONATE LYASE"/>
    <property type="match status" value="1"/>
</dbReference>
<evidence type="ECO:0000313" key="10">
    <source>
        <dbReference type="Proteomes" id="UP000255169"/>
    </source>
</evidence>
<reference evidence="9 10" key="2">
    <citation type="submission" date="2018-06" db="EMBL/GenBank/DDBJ databases">
        <authorList>
            <consortium name="Pathogen Informatics"/>
            <person name="Doyle S."/>
        </authorList>
    </citation>
    <scope>NUCLEOTIDE SEQUENCE [LARGE SCALE GENOMIC DNA]</scope>
    <source>
        <strain evidence="9 10">NCTC10476</strain>
    </source>
</reference>
<organism evidence="8">
    <name type="scientific">Yersinia ruckeri</name>
    <dbReference type="NCBI Taxonomy" id="29486"/>
    <lineage>
        <taxon>Bacteria</taxon>
        <taxon>Pseudomonadati</taxon>
        <taxon>Pseudomonadota</taxon>
        <taxon>Gammaproteobacteria</taxon>
        <taxon>Enterobacterales</taxon>
        <taxon>Yersiniaceae</taxon>
        <taxon>Yersinia</taxon>
    </lineage>
</organism>
<dbReference type="SUPFAM" id="SSF48230">
    <property type="entry name" value="Chondroitin AC/alginate lyase"/>
    <property type="match status" value="1"/>
</dbReference>
<evidence type="ECO:0000256" key="1">
    <source>
        <dbReference type="ARBA" id="ARBA00006699"/>
    </source>
</evidence>
<keyword evidence="2" id="KW-0732">Signal</keyword>
<dbReference type="Gene3D" id="2.60.220.10">
    <property type="entry name" value="Polysaccharide lyase family 8-like, C-terminal"/>
    <property type="match status" value="1"/>
</dbReference>
<evidence type="ECO:0000313" key="9">
    <source>
        <dbReference type="EMBL" id="SUQ00319.1"/>
    </source>
</evidence>
<dbReference type="PANTHER" id="PTHR38481:SF1">
    <property type="entry name" value="HYALURONATE LYASE"/>
    <property type="match status" value="1"/>
</dbReference>
<feature type="active site" evidence="4">
    <location>
        <position position="251"/>
    </location>
</feature>
<dbReference type="GO" id="GO:0005975">
    <property type="term" value="P:carbohydrate metabolic process"/>
    <property type="evidence" value="ECO:0007669"/>
    <property type="project" value="InterPro"/>
</dbReference>
<feature type="active site" evidence="4">
    <location>
        <position position="314"/>
    </location>
</feature>
<evidence type="ECO:0000256" key="2">
    <source>
        <dbReference type="ARBA" id="ARBA00022729"/>
    </source>
</evidence>
<protein>
    <submittedName>
        <fullName evidence="8">Hyaluronate lyase</fullName>
        <ecNumber evidence="8">4.2.2.1</ecNumber>
    </submittedName>
</protein>
<dbReference type="CDD" id="cd01083">
    <property type="entry name" value="GAG_Lyase"/>
    <property type="match status" value="1"/>
</dbReference>
<dbReference type="Proteomes" id="UP000255169">
    <property type="component" value="Unassembled WGS sequence"/>
</dbReference>
<dbReference type="EMBL" id="LN681231">
    <property type="protein sequence ID" value="CEK26282.1"/>
    <property type="molecule type" value="Genomic_DNA"/>
</dbReference>
<dbReference type="SUPFAM" id="SSF49863">
    <property type="entry name" value="Hyaluronate lyase-like, C-terminal domain"/>
    <property type="match status" value="1"/>
</dbReference>
<dbReference type="Gene3D" id="2.70.98.10">
    <property type="match status" value="1"/>
</dbReference>
<evidence type="ECO:0000259" key="5">
    <source>
        <dbReference type="Pfam" id="PF02278"/>
    </source>
</evidence>
<dbReference type="PATRIC" id="fig|29486.44.peg.3391"/>
<dbReference type="GO" id="GO:0005576">
    <property type="term" value="C:extracellular region"/>
    <property type="evidence" value="ECO:0007669"/>
    <property type="project" value="InterPro"/>
</dbReference>
<evidence type="ECO:0000313" key="8">
    <source>
        <dbReference type="EMBL" id="CEK26282.1"/>
    </source>
</evidence>
<dbReference type="EMBL" id="UHJG01000001">
    <property type="protein sequence ID" value="SUQ00319.1"/>
    <property type="molecule type" value="Genomic_DNA"/>
</dbReference>
<accession>A0A085U2K0</accession>
<dbReference type="Gene3D" id="1.50.10.100">
    <property type="entry name" value="Chondroitin AC/alginate lyase"/>
    <property type="match status" value="1"/>
</dbReference>
<gene>
    <name evidence="8" type="ORF">CSF007_2500</name>
    <name evidence="9" type="ORF">NCTC10476_01601</name>
</gene>
<keyword evidence="3 8" id="KW-0456">Lyase</keyword>
<dbReference type="GO" id="GO:0030340">
    <property type="term" value="F:hyaluronate lyase activity"/>
    <property type="evidence" value="ECO:0007669"/>
    <property type="project" value="UniProtKB-EC"/>
</dbReference>
<dbReference type="EC" id="4.2.2.1" evidence="8"/>
<evidence type="ECO:0000256" key="3">
    <source>
        <dbReference type="ARBA" id="ARBA00023239"/>
    </source>
</evidence>
<dbReference type="AlphaFoldDB" id="A0A085U2K0"/>
<dbReference type="Pfam" id="PF08124">
    <property type="entry name" value="Lyase_8_N"/>
    <property type="match status" value="1"/>
</dbReference>
<keyword evidence="10" id="KW-1185">Reference proteome</keyword>
<feature type="domain" description="Polysaccharide lyase 8 N-terminal alpha-helical" evidence="7">
    <location>
        <begin position="23"/>
        <end position="354"/>
    </location>
</feature>
<comment type="similarity">
    <text evidence="1">Belongs to the polysaccharide lyase 8 family.</text>
</comment>
<feature type="domain" description="Polysaccharide lyase family 8 central" evidence="5">
    <location>
        <begin position="398"/>
        <end position="658"/>
    </location>
</feature>
<dbReference type="InterPro" id="IPR014718">
    <property type="entry name" value="GH-type_carb-bd"/>
</dbReference>
<dbReference type="GO" id="GO:0030246">
    <property type="term" value="F:carbohydrate binding"/>
    <property type="evidence" value="ECO:0007669"/>
    <property type="project" value="InterPro"/>
</dbReference>
<dbReference type="InterPro" id="IPR008929">
    <property type="entry name" value="Chondroitin_lyas"/>
</dbReference>